<protein>
    <submittedName>
        <fullName evidence="1">Uncharacterized protein</fullName>
    </submittedName>
</protein>
<dbReference type="AlphaFoldDB" id="A0A0K2T1Z4"/>
<name>A0A0K2T1Z4_LEPSM</name>
<dbReference type="EMBL" id="HACA01002474">
    <property type="protein sequence ID" value="CDW19835.1"/>
    <property type="molecule type" value="Transcribed_RNA"/>
</dbReference>
<accession>A0A0K2T1Z4</accession>
<proteinExistence type="predicted"/>
<reference evidence="1" key="1">
    <citation type="submission" date="2014-05" db="EMBL/GenBank/DDBJ databases">
        <authorList>
            <person name="Chronopoulou M."/>
        </authorList>
    </citation>
    <scope>NUCLEOTIDE SEQUENCE</scope>
    <source>
        <tissue evidence="1">Whole organism</tissue>
    </source>
</reference>
<organism evidence="1">
    <name type="scientific">Lepeophtheirus salmonis</name>
    <name type="common">Salmon louse</name>
    <name type="synonym">Caligus salmonis</name>
    <dbReference type="NCBI Taxonomy" id="72036"/>
    <lineage>
        <taxon>Eukaryota</taxon>
        <taxon>Metazoa</taxon>
        <taxon>Ecdysozoa</taxon>
        <taxon>Arthropoda</taxon>
        <taxon>Crustacea</taxon>
        <taxon>Multicrustacea</taxon>
        <taxon>Hexanauplia</taxon>
        <taxon>Copepoda</taxon>
        <taxon>Siphonostomatoida</taxon>
        <taxon>Caligidae</taxon>
        <taxon>Lepeophtheirus</taxon>
    </lineage>
</organism>
<sequence>MNDLKLALYPKTYITLRKELPGLVMNVAWTRQIYLQEERAEFVEKKRMIVVSLEQQLLYDAHFHTVLKAVVTLLLVSQE</sequence>
<evidence type="ECO:0000313" key="1">
    <source>
        <dbReference type="EMBL" id="CDW19835.1"/>
    </source>
</evidence>